<feature type="transmembrane region" description="Helical" evidence="1">
    <location>
        <begin position="39"/>
        <end position="60"/>
    </location>
</feature>
<comment type="caution">
    <text evidence="2">The sequence shown here is derived from an EMBL/GenBank/DDBJ whole genome shotgun (WGS) entry which is preliminary data.</text>
</comment>
<dbReference type="RefSeq" id="WP_256408554.1">
    <property type="nucleotide sequence ID" value="NZ_JANHDN010000003.1"/>
</dbReference>
<dbReference type="EMBL" id="JBHTBL010000004">
    <property type="protein sequence ID" value="MFC7324045.1"/>
    <property type="molecule type" value="Genomic_DNA"/>
</dbReference>
<sequence length="68" mass="6974">MDAETLGLERSDGRNMLAVAATVTLVVAVTAEGPIGPRVVAGAIAGAVAAVVFVASTLLINRYKPDHW</sequence>
<feature type="transmembrane region" description="Helical" evidence="1">
    <location>
        <begin position="16"/>
        <end position="33"/>
    </location>
</feature>
<organism evidence="2 3">
    <name type="scientific">Halorubrum rutilum</name>
    <dbReference type="NCBI Taxonomy" id="1364933"/>
    <lineage>
        <taxon>Archaea</taxon>
        <taxon>Methanobacteriati</taxon>
        <taxon>Methanobacteriota</taxon>
        <taxon>Stenosarchaea group</taxon>
        <taxon>Halobacteria</taxon>
        <taxon>Halobacteriales</taxon>
        <taxon>Haloferacaceae</taxon>
        <taxon>Halorubrum</taxon>
    </lineage>
</organism>
<evidence type="ECO:0000313" key="2">
    <source>
        <dbReference type="EMBL" id="MFC7324045.1"/>
    </source>
</evidence>
<dbReference type="AlphaFoldDB" id="A0ABD6AIF6"/>
<keyword evidence="1" id="KW-0472">Membrane</keyword>
<evidence type="ECO:0000313" key="3">
    <source>
        <dbReference type="Proteomes" id="UP001596545"/>
    </source>
</evidence>
<dbReference type="Proteomes" id="UP001596545">
    <property type="component" value="Unassembled WGS sequence"/>
</dbReference>
<proteinExistence type="predicted"/>
<evidence type="ECO:0000256" key="1">
    <source>
        <dbReference type="SAM" id="Phobius"/>
    </source>
</evidence>
<reference evidence="2 3" key="1">
    <citation type="journal article" date="2019" name="Int. J. Syst. Evol. Microbiol.">
        <title>The Global Catalogue of Microorganisms (GCM) 10K type strain sequencing project: providing services to taxonomists for standard genome sequencing and annotation.</title>
        <authorList>
            <consortium name="The Broad Institute Genomics Platform"/>
            <consortium name="The Broad Institute Genome Sequencing Center for Infectious Disease"/>
            <person name="Wu L."/>
            <person name="Ma J."/>
        </authorList>
    </citation>
    <scope>NUCLEOTIDE SEQUENCE [LARGE SCALE GENOMIC DNA]</scope>
    <source>
        <strain evidence="2 3">CGMCC 1.12554</strain>
    </source>
</reference>
<accession>A0ABD6AIF6</accession>
<keyword evidence="3" id="KW-1185">Reference proteome</keyword>
<keyword evidence="1" id="KW-0812">Transmembrane</keyword>
<evidence type="ECO:0008006" key="4">
    <source>
        <dbReference type="Google" id="ProtNLM"/>
    </source>
</evidence>
<protein>
    <recommendedName>
        <fullName evidence="4">Major facilitator superfamily (MFS) profile domain-containing protein</fullName>
    </recommendedName>
</protein>
<keyword evidence="1" id="KW-1133">Transmembrane helix</keyword>
<name>A0ABD6AIF6_9EURY</name>
<gene>
    <name evidence="2" type="ORF">ACFQMF_05540</name>
</gene>